<evidence type="ECO:0000256" key="8">
    <source>
        <dbReference type="ARBA" id="ARBA00047571"/>
    </source>
</evidence>
<dbReference type="GO" id="GO:0032259">
    <property type="term" value="P:methylation"/>
    <property type="evidence" value="ECO:0007669"/>
    <property type="project" value="UniProtKB-KW"/>
</dbReference>
<dbReference type="InterPro" id="IPR024657">
    <property type="entry name" value="COMPASS_Set1_N-SET"/>
</dbReference>
<dbReference type="Pfam" id="PF00856">
    <property type="entry name" value="SET"/>
    <property type="match status" value="1"/>
</dbReference>
<dbReference type="SMART" id="SM01291">
    <property type="entry name" value="N-SET"/>
    <property type="match status" value="1"/>
</dbReference>
<dbReference type="GO" id="GO:0048188">
    <property type="term" value="C:Set1C/COMPASS complex"/>
    <property type="evidence" value="ECO:0007669"/>
    <property type="project" value="TreeGrafter"/>
</dbReference>
<dbReference type="InterPro" id="IPR046341">
    <property type="entry name" value="SET_dom_sf"/>
</dbReference>
<dbReference type="EC" id="2.1.1.354" evidence="2"/>
<dbReference type="AlphaFoldDB" id="A0A3B0QP73"/>
<feature type="domain" description="SET" evidence="10">
    <location>
        <begin position="369"/>
        <end position="455"/>
    </location>
</feature>
<proteinExistence type="evidence at transcript level"/>
<evidence type="ECO:0000256" key="2">
    <source>
        <dbReference type="ARBA" id="ARBA00012182"/>
    </source>
</evidence>
<dbReference type="InterPro" id="IPR001214">
    <property type="entry name" value="SET_dom"/>
</dbReference>
<evidence type="ECO:0000256" key="9">
    <source>
        <dbReference type="SAM" id="MobiDB-lite"/>
    </source>
</evidence>
<evidence type="ECO:0000256" key="5">
    <source>
        <dbReference type="ARBA" id="ARBA00022691"/>
    </source>
</evidence>
<protein>
    <recommendedName>
        <fullName evidence="2">[histone H3]-lysine(4) N-trimethyltransferase</fullName>
        <ecNumber evidence="2">2.1.1.354</ecNumber>
    </recommendedName>
</protein>
<dbReference type="PANTHER" id="PTHR45814:SF2">
    <property type="entry name" value="HISTONE-LYSINE N-METHYLTRANSFERASE SETD1"/>
    <property type="match status" value="1"/>
</dbReference>
<evidence type="ECO:0000256" key="3">
    <source>
        <dbReference type="ARBA" id="ARBA00022603"/>
    </source>
</evidence>
<comment type="catalytic activity">
    <reaction evidence="8">
        <text>L-lysyl(4)-[histone H3] + 3 S-adenosyl-L-methionine = N(6),N(6),N(6)-trimethyl-L-lysyl(4)-[histone H3] + 3 S-adenosyl-L-homocysteine + 3 H(+)</text>
        <dbReference type="Rhea" id="RHEA:60260"/>
        <dbReference type="Rhea" id="RHEA-COMP:15537"/>
        <dbReference type="Rhea" id="RHEA-COMP:15547"/>
        <dbReference type="ChEBI" id="CHEBI:15378"/>
        <dbReference type="ChEBI" id="CHEBI:29969"/>
        <dbReference type="ChEBI" id="CHEBI:57856"/>
        <dbReference type="ChEBI" id="CHEBI:59789"/>
        <dbReference type="ChEBI" id="CHEBI:61961"/>
        <dbReference type="EC" id="2.1.1.354"/>
    </reaction>
</comment>
<reference evidence="11" key="1">
    <citation type="submission" date="2018-09" db="EMBL/GenBank/DDBJ databases">
        <authorList>
            <person name="Parvin R."/>
            <person name="Begum J.A."/>
            <person name="Chowdhury E.H."/>
            <person name="Islam M.R."/>
            <person name="Harder T."/>
        </authorList>
    </citation>
    <scope>NUCLEOTIDE SEQUENCE</scope>
</reference>
<comment type="subcellular location">
    <subcellularLocation>
        <location evidence="1">Nucleus</location>
    </subcellularLocation>
</comment>
<dbReference type="Pfam" id="PF11764">
    <property type="entry name" value="N-SET"/>
    <property type="match status" value="1"/>
</dbReference>
<dbReference type="PANTHER" id="PTHR45814">
    <property type="entry name" value="HISTONE-LYSINE N-METHYLTRANSFERASE SETD1"/>
    <property type="match status" value="1"/>
</dbReference>
<evidence type="ECO:0000256" key="7">
    <source>
        <dbReference type="ARBA" id="ARBA00023242"/>
    </source>
</evidence>
<keyword evidence="3 11" id="KW-0489">Methyltransferase</keyword>
<evidence type="ECO:0000256" key="1">
    <source>
        <dbReference type="ARBA" id="ARBA00004123"/>
    </source>
</evidence>
<keyword evidence="6" id="KW-0156">Chromatin regulator</keyword>
<sequence>MIPTREAIEKISPKHVDEEEDNVSDSDSSRTLSADETKKCEEELRLRESRMNFDDLKQSKTREEFEASEALISLAESWFEQTSGEDLIQQSSTDLKLLKPLTLNDLIQIEHNYCIQIPQEPSPIPSPVAKRKRQSKKVLSETKRKKKKGELITDENVTPNVLAVASEWRKAKRKSVRQPELVSSENIMINDENQLLGNEIKSLPPPPSITFEKRDAKMEESILFEFLDVGLESEDIGYLKRRYHQLLEEDNSNLTWLNDIHWVDHPATYWQPPKKKRKDDSLARIHETGCARSEGYYKLDRMEKMHHIANIPIASNEMEDPNRPKQIVTTQQLTREARNQRRLYNLVEQQVSSYHTDLLKLNQLKFRKKQVKFARSKIHVWGLFAMQPIPPDEMVIEYIGQRIRPMVAEIREKKYLNAGSSYLFKIDSDTIIDATHCGNVARFINHSCNVSIIHI</sequence>
<keyword evidence="4 11" id="KW-0808">Transferase</keyword>
<name>A0A3B0QP73_PSOOV</name>
<keyword evidence="7" id="KW-0539">Nucleus</keyword>
<keyword evidence="5" id="KW-0949">S-adenosyl-L-methionine</keyword>
<feature type="region of interest" description="Disordered" evidence="9">
    <location>
        <begin position="122"/>
        <end position="148"/>
    </location>
</feature>
<gene>
    <name evidence="11" type="primary">PSOVI05g04620</name>
</gene>
<evidence type="ECO:0000256" key="6">
    <source>
        <dbReference type="ARBA" id="ARBA00022853"/>
    </source>
</evidence>
<dbReference type="Gene3D" id="2.170.270.10">
    <property type="entry name" value="SET domain"/>
    <property type="match status" value="1"/>
</dbReference>
<feature type="compositionally biased region" description="Basic and acidic residues" evidence="9">
    <location>
        <begin position="1"/>
        <end position="17"/>
    </location>
</feature>
<evidence type="ECO:0000259" key="10">
    <source>
        <dbReference type="PROSITE" id="PS50280"/>
    </source>
</evidence>
<dbReference type="SUPFAM" id="SSF82199">
    <property type="entry name" value="SET domain"/>
    <property type="match status" value="1"/>
</dbReference>
<accession>A0A3B0QP73</accession>
<evidence type="ECO:0000313" key="11">
    <source>
        <dbReference type="EMBL" id="SZF06436.1"/>
    </source>
</evidence>
<dbReference type="InterPro" id="IPR044570">
    <property type="entry name" value="Set1-like"/>
</dbReference>
<dbReference type="GO" id="GO:0140999">
    <property type="term" value="F:histone H3K4 trimethyltransferase activity"/>
    <property type="evidence" value="ECO:0007669"/>
    <property type="project" value="UniProtKB-EC"/>
</dbReference>
<evidence type="ECO:0000256" key="4">
    <source>
        <dbReference type="ARBA" id="ARBA00022679"/>
    </source>
</evidence>
<organism evidence="11">
    <name type="scientific">Psoroptes ovis</name>
    <name type="common">Sheep scab mite</name>
    <dbReference type="NCBI Taxonomy" id="83912"/>
    <lineage>
        <taxon>Eukaryota</taxon>
        <taxon>Metazoa</taxon>
        <taxon>Ecdysozoa</taxon>
        <taxon>Arthropoda</taxon>
        <taxon>Chelicerata</taxon>
        <taxon>Arachnida</taxon>
        <taxon>Acari</taxon>
        <taxon>Acariformes</taxon>
        <taxon>Sarcoptiformes</taxon>
        <taxon>Astigmata</taxon>
        <taxon>Psoroptidia</taxon>
        <taxon>Sarcoptoidea</taxon>
        <taxon>Psoroptidae</taxon>
        <taxon>Psoroptes</taxon>
    </lineage>
</organism>
<dbReference type="PROSITE" id="PS50280">
    <property type="entry name" value="SET"/>
    <property type="match status" value="1"/>
</dbReference>
<feature type="region of interest" description="Disordered" evidence="9">
    <location>
        <begin position="1"/>
        <end position="40"/>
    </location>
</feature>
<dbReference type="EMBL" id="LS999118">
    <property type="protein sequence ID" value="SZF06436.1"/>
    <property type="molecule type" value="mRNA"/>
</dbReference>